<comment type="caution">
    <text evidence="1">The sequence shown here is derived from an EMBL/GenBank/DDBJ whole genome shotgun (WGS) entry which is preliminary data.</text>
</comment>
<reference evidence="2" key="1">
    <citation type="journal article" date="2019" name="Int. J. Syst. Evol. Microbiol.">
        <title>The Global Catalogue of Microorganisms (GCM) 10K type strain sequencing project: providing services to taxonomists for standard genome sequencing and annotation.</title>
        <authorList>
            <consortium name="The Broad Institute Genomics Platform"/>
            <consortium name="The Broad Institute Genome Sequencing Center for Infectious Disease"/>
            <person name="Wu L."/>
            <person name="Ma J."/>
        </authorList>
    </citation>
    <scope>NUCLEOTIDE SEQUENCE [LARGE SCALE GENOMIC DNA]</scope>
    <source>
        <strain evidence="2">JCM 13249</strain>
    </source>
</reference>
<organism evidence="1 2">
    <name type="scientific">Luedemannella helvata</name>
    <dbReference type="NCBI Taxonomy" id="349315"/>
    <lineage>
        <taxon>Bacteria</taxon>
        <taxon>Bacillati</taxon>
        <taxon>Actinomycetota</taxon>
        <taxon>Actinomycetes</taxon>
        <taxon>Micromonosporales</taxon>
        <taxon>Micromonosporaceae</taxon>
        <taxon>Luedemannella</taxon>
    </lineage>
</organism>
<dbReference type="Pfam" id="PF08002">
    <property type="entry name" value="DUF1697"/>
    <property type="match status" value="1"/>
</dbReference>
<evidence type="ECO:0000313" key="2">
    <source>
        <dbReference type="Proteomes" id="UP001500655"/>
    </source>
</evidence>
<keyword evidence="2" id="KW-1185">Reference proteome</keyword>
<evidence type="ECO:0000313" key="1">
    <source>
        <dbReference type="EMBL" id="GAA1737550.1"/>
    </source>
</evidence>
<dbReference type="Gene3D" id="3.30.70.1260">
    <property type="entry name" value="bacterial protein sp0830 like"/>
    <property type="match status" value="1"/>
</dbReference>
<protein>
    <submittedName>
        <fullName evidence="1">DUF1697 domain-containing protein</fullName>
    </submittedName>
</protein>
<dbReference type="PANTHER" id="PTHR36439">
    <property type="entry name" value="BLL4334 PROTEIN"/>
    <property type="match status" value="1"/>
</dbReference>
<proteinExistence type="predicted"/>
<accession>A0ABP4VU23</accession>
<dbReference type="Proteomes" id="UP001500655">
    <property type="component" value="Unassembled WGS sequence"/>
</dbReference>
<dbReference type="EMBL" id="BAAALS010000002">
    <property type="protein sequence ID" value="GAA1737550.1"/>
    <property type="molecule type" value="Genomic_DNA"/>
</dbReference>
<dbReference type="InterPro" id="IPR012545">
    <property type="entry name" value="DUF1697"/>
</dbReference>
<name>A0ABP4VU23_9ACTN</name>
<dbReference type="Gene3D" id="3.30.70.1280">
    <property type="entry name" value="SP0830-like domains"/>
    <property type="match status" value="1"/>
</dbReference>
<gene>
    <name evidence="1" type="ORF">GCM10009681_05260</name>
</gene>
<dbReference type="PANTHER" id="PTHR36439:SF1">
    <property type="entry name" value="DUF1697 DOMAIN-CONTAINING PROTEIN"/>
    <property type="match status" value="1"/>
</dbReference>
<dbReference type="SUPFAM" id="SSF160379">
    <property type="entry name" value="SP0830-like"/>
    <property type="match status" value="1"/>
</dbReference>
<sequence length="161" mass="17895">MAKWRTSLEALGFTGVATYINSGNVLLDSTDSAATVKKRIDADLAENFAIHDEKVKVLVLTRGQLKKVIENRPTGFGDEPKKYHSDAIFLMGVSTSDAMAVFNPREGVDTIWPGDGVIYSRRLSAERTKSRLSAIMSSPLYTSMTIRSWSTTMKLWDLMND</sequence>